<proteinExistence type="predicted"/>
<feature type="transmembrane region" description="Helical" evidence="1">
    <location>
        <begin position="6"/>
        <end position="23"/>
    </location>
</feature>
<keyword evidence="1" id="KW-1133">Transmembrane helix</keyword>
<reference evidence="2" key="1">
    <citation type="journal article" date="2020" name="Nature">
        <title>Giant virus diversity and host interactions through global metagenomics.</title>
        <authorList>
            <person name="Schulz F."/>
            <person name="Roux S."/>
            <person name="Paez-Espino D."/>
            <person name="Jungbluth S."/>
            <person name="Walsh D.A."/>
            <person name="Denef V.J."/>
            <person name="McMahon K.D."/>
            <person name="Konstantinidis K.T."/>
            <person name="Eloe-Fadrosh E.A."/>
            <person name="Kyrpides N.C."/>
            <person name="Woyke T."/>
        </authorList>
    </citation>
    <scope>NUCLEOTIDE SEQUENCE</scope>
    <source>
        <strain evidence="2">GVMAG-S-3300013093-109</strain>
    </source>
</reference>
<keyword evidence="1" id="KW-0472">Membrane</keyword>
<name>A0A6C0KT58_9ZZZZ</name>
<dbReference type="EMBL" id="MN740974">
    <property type="protein sequence ID" value="QHU20789.1"/>
    <property type="molecule type" value="Genomic_DNA"/>
</dbReference>
<keyword evidence="1" id="KW-0812">Transmembrane</keyword>
<sequence length="103" mass="11635">MQVFGMNYFVFCILMLFIVLYFTKDLRDEGFFGMSPGTMDQLASTSVPTIEERFTQPMKHSVDVNAKPNQAEEDLIQSKLTMKALLDMTESGSFESGFAKVSK</sequence>
<organism evidence="2">
    <name type="scientific">viral metagenome</name>
    <dbReference type="NCBI Taxonomy" id="1070528"/>
    <lineage>
        <taxon>unclassified sequences</taxon>
        <taxon>metagenomes</taxon>
        <taxon>organismal metagenomes</taxon>
    </lineage>
</organism>
<evidence type="ECO:0000256" key="1">
    <source>
        <dbReference type="SAM" id="Phobius"/>
    </source>
</evidence>
<protein>
    <submittedName>
        <fullName evidence="2">Uncharacterized protein</fullName>
    </submittedName>
</protein>
<evidence type="ECO:0000313" key="2">
    <source>
        <dbReference type="EMBL" id="QHU20789.1"/>
    </source>
</evidence>
<dbReference type="AlphaFoldDB" id="A0A6C0KT58"/>
<accession>A0A6C0KT58</accession>